<keyword evidence="1" id="KW-0812">Transmembrane</keyword>
<gene>
    <name evidence="2" type="ORF">OK117_11825</name>
</gene>
<organism evidence="2 3">
    <name type="scientific">Xylella fastidiosa subsp. fastidiosa</name>
    <dbReference type="NCBI Taxonomy" id="644356"/>
    <lineage>
        <taxon>Bacteria</taxon>
        <taxon>Pseudomonadati</taxon>
        <taxon>Pseudomonadota</taxon>
        <taxon>Gammaproteobacteria</taxon>
        <taxon>Lysobacterales</taxon>
        <taxon>Lysobacteraceae</taxon>
        <taxon>Xylella</taxon>
    </lineage>
</organism>
<dbReference type="GeneID" id="93905919"/>
<name>A0AAJ5R0B7_XYLFS</name>
<keyword evidence="1" id="KW-1133">Transmembrane helix</keyword>
<dbReference type="RefSeq" id="WP_014607518.1">
    <property type="nucleotide sequence ID" value="NZ_CP040799.1"/>
</dbReference>
<sequence length="45" mass="4706">MSCNTVVARGWESSSIELVCLSVQLAFSVLLMLVAESLLQCGCGG</sequence>
<protein>
    <submittedName>
        <fullName evidence="2">Uncharacterized protein</fullName>
    </submittedName>
</protein>
<reference evidence="2" key="2">
    <citation type="submission" date="2022-10" db="EMBL/GenBank/DDBJ databases">
        <authorList>
            <person name="Landa B."/>
            <person name="Arias-Giraldo L.F."/>
            <person name="Roman-Ecija M."/>
            <person name="Velasco-Amo M.P."/>
            <person name="De La Fuente L."/>
            <person name="Marco-Noales E."/>
            <person name="Moralejo E."/>
        </authorList>
    </citation>
    <scope>NUCLEOTIDE SEQUENCE</scope>
    <source>
        <strain evidence="2">CFBP8073</strain>
    </source>
</reference>
<evidence type="ECO:0000256" key="1">
    <source>
        <dbReference type="SAM" id="Phobius"/>
    </source>
</evidence>
<feature type="transmembrane region" description="Helical" evidence="1">
    <location>
        <begin position="16"/>
        <end position="39"/>
    </location>
</feature>
<evidence type="ECO:0000313" key="2">
    <source>
        <dbReference type="EMBL" id="WCF28280.1"/>
    </source>
</evidence>
<keyword evidence="1" id="KW-0472">Membrane</keyword>
<proteinExistence type="predicted"/>
<dbReference type="EMBL" id="CP109886">
    <property type="protein sequence ID" value="WCF28280.1"/>
    <property type="molecule type" value="Genomic_DNA"/>
</dbReference>
<reference evidence="2" key="1">
    <citation type="journal article" date="2022" name="Phytopathology">
        <title>Complete circularized genome resources of seven strains of Xylella fastidiosa subsp. fastidiosa using hybrid assembly reveals unknown plasmids.</title>
        <authorList>
            <person name="Velasco-Amo M.D.P."/>
            <person name="Arias-Giraldo L.F.F."/>
            <person name="Ecija M.R."/>
            <person name="De La Fuente L."/>
            <person name="Marco-Noales E."/>
            <person name="Moralejo E."/>
            <person name="Navas-Cort J.A."/>
            <person name="Landa B.B."/>
        </authorList>
    </citation>
    <scope>NUCLEOTIDE SEQUENCE</scope>
    <source>
        <strain evidence="2">CFBP8073</strain>
    </source>
</reference>
<dbReference type="Proteomes" id="UP001211513">
    <property type="component" value="Chromosome"/>
</dbReference>
<evidence type="ECO:0000313" key="3">
    <source>
        <dbReference type="Proteomes" id="UP001211513"/>
    </source>
</evidence>
<accession>A0AAJ5R0B7</accession>
<dbReference type="AlphaFoldDB" id="A0AAJ5R0B7"/>